<evidence type="ECO:0000313" key="1">
    <source>
        <dbReference type="EMBL" id="PKK61648.1"/>
    </source>
</evidence>
<dbReference type="VEuPathDB" id="FungiDB:RhiirFUN_022016"/>
<reference evidence="1 2" key="1">
    <citation type="submission" date="2016-04" db="EMBL/GenBank/DDBJ databases">
        <title>Genome analyses suggest a sexual origin of heterokaryosis in a supposedly ancient asexual fungus.</title>
        <authorList>
            <person name="Ropars J."/>
            <person name="Sedzielewska K."/>
            <person name="Noel J."/>
            <person name="Charron P."/>
            <person name="Farinelli L."/>
            <person name="Marton T."/>
            <person name="Kruger M."/>
            <person name="Pelin A."/>
            <person name="Brachmann A."/>
            <person name="Corradi N."/>
        </authorList>
    </citation>
    <scope>NUCLEOTIDE SEQUENCE [LARGE SCALE GENOMIC DNA]</scope>
    <source>
        <strain evidence="1 2">C2</strain>
    </source>
</reference>
<dbReference type="EMBL" id="LLXL01002153">
    <property type="protein sequence ID" value="PKK61648.1"/>
    <property type="molecule type" value="Genomic_DNA"/>
</dbReference>
<accession>A0A2N1MJ37</accession>
<reference evidence="1 2" key="2">
    <citation type="submission" date="2017-10" db="EMBL/GenBank/DDBJ databases">
        <title>Extensive intraspecific genome diversity in a model arbuscular mycorrhizal fungus.</title>
        <authorList>
            <person name="Chen E.C.H."/>
            <person name="Morin E."/>
            <person name="Baudet D."/>
            <person name="Noel J."/>
            <person name="Ndikumana S."/>
            <person name="Charron P."/>
            <person name="St-Onge C."/>
            <person name="Giorgi J."/>
            <person name="Grigoriev I.V."/>
            <person name="Roux C."/>
            <person name="Martin F.M."/>
            <person name="Corradi N."/>
        </authorList>
    </citation>
    <scope>NUCLEOTIDE SEQUENCE [LARGE SCALE GENOMIC DNA]</scope>
    <source>
        <strain evidence="1 2">C2</strain>
    </source>
</reference>
<sequence>MGLKRITKHNLYISYCLLWAFGIYTDQHTHVSQECAELFTFFRHFKNQISIDLHKDLDEYQNHLLYYLAHQACKVYLNAQFNANLLDLDENGAVLVVDYKMKILPKSTRETKAEFFGKKGWTLHTILIYIKKPGYQELDVHAYDHWSMDACQDSWFTANFITSCYNGPYYHNADLMMILGNWLKWYQINVKKWIFLEAGKAKTTIDNHHAQAKIRRRKILFLAILIYLNGFDREKDQWQKKQIEIPEPVVSTHTTPKNKWIVAMSNVSDALPLHLFVNIIQLSFCLQSRTALANETETIENEYFLEEDVNKSKRFIAATILENPRRKVEEGELDEEEIPKLRTIQDWISRYLAQHRQKMAEMSLIC</sequence>
<proteinExistence type="predicted"/>
<dbReference type="AlphaFoldDB" id="A0A2N1MJ37"/>
<dbReference type="Proteomes" id="UP000233469">
    <property type="component" value="Unassembled WGS sequence"/>
</dbReference>
<dbReference type="VEuPathDB" id="FungiDB:RhiirA1_470392"/>
<organism evidence="1 2">
    <name type="scientific">Rhizophagus irregularis</name>
    <dbReference type="NCBI Taxonomy" id="588596"/>
    <lineage>
        <taxon>Eukaryota</taxon>
        <taxon>Fungi</taxon>
        <taxon>Fungi incertae sedis</taxon>
        <taxon>Mucoromycota</taxon>
        <taxon>Glomeromycotina</taxon>
        <taxon>Glomeromycetes</taxon>
        <taxon>Glomerales</taxon>
        <taxon>Glomeraceae</taxon>
        <taxon>Rhizophagus</taxon>
    </lineage>
</organism>
<protein>
    <submittedName>
        <fullName evidence="1">Uncharacterized protein</fullName>
    </submittedName>
</protein>
<evidence type="ECO:0000313" key="2">
    <source>
        <dbReference type="Proteomes" id="UP000233469"/>
    </source>
</evidence>
<comment type="caution">
    <text evidence="1">The sequence shown here is derived from an EMBL/GenBank/DDBJ whole genome shotgun (WGS) entry which is preliminary data.</text>
</comment>
<name>A0A2N1MJ37_9GLOM</name>
<dbReference type="VEuPathDB" id="FungiDB:FUN_010161"/>
<gene>
    <name evidence="1" type="ORF">RhiirC2_856133</name>
</gene>